<evidence type="ECO:0000313" key="2">
    <source>
        <dbReference type="EMBL" id="ABD79942.1"/>
    </source>
</evidence>
<dbReference type="OrthoDB" id="5959530at2"/>
<evidence type="ECO:0000313" key="3">
    <source>
        <dbReference type="Proteomes" id="UP000001947"/>
    </source>
</evidence>
<proteinExistence type="predicted"/>
<dbReference type="GeneID" id="98612368"/>
<reference evidence="2 3" key="1">
    <citation type="journal article" date="2008" name="PLoS Genet.">
        <title>Complete genome sequence of the complex carbohydrate-degrading marine bacterium, Saccharophagus degradans strain 2-40 T.</title>
        <authorList>
            <person name="Weiner R.M."/>
            <person name="Taylor L.E.II."/>
            <person name="Henrissat B."/>
            <person name="Hauser L."/>
            <person name="Land M."/>
            <person name="Coutinho P.M."/>
            <person name="Rancurel C."/>
            <person name="Saunders E.H."/>
            <person name="Longmire A.G."/>
            <person name="Zhang H."/>
            <person name="Bayer E.A."/>
            <person name="Gilbert H.J."/>
            <person name="Larimer F."/>
            <person name="Zhulin I.B."/>
            <person name="Ekborg N.A."/>
            <person name="Lamed R."/>
            <person name="Richardson P.M."/>
            <person name="Borovok I."/>
            <person name="Hutcheson S."/>
        </authorList>
    </citation>
    <scope>NUCLEOTIDE SEQUENCE [LARGE SCALE GENOMIC DNA]</scope>
    <source>
        <strain evidence="3">2-40 / ATCC 43961 / DSM 17024</strain>
    </source>
</reference>
<dbReference type="InterPro" id="IPR021732">
    <property type="entry name" value="DUF3301"/>
</dbReference>
<name>Q21MY7_SACD2</name>
<dbReference type="KEGG" id="sde:Sde_0680"/>
<dbReference type="Proteomes" id="UP000001947">
    <property type="component" value="Chromosome"/>
</dbReference>
<accession>Q21MY7</accession>
<feature type="transmembrane region" description="Helical" evidence="1">
    <location>
        <begin position="6"/>
        <end position="25"/>
    </location>
</feature>
<keyword evidence="1" id="KW-0472">Membrane</keyword>
<keyword evidence="1" id="KW-1133">Transmembrane helix</keyword>
<gene>
    <name evidence="2" type="ordered locus">Sde_0680</name>
</gene>
<dbReference type="RefSeq" id="WP_011467163.1">
    <property type="nucleotide sequence ID" value="NC_007912.1"/>
</dbReference>
<evidence type="ECO:0000256" key="1">
    <source>
        <dbReference type="SAM" id="Phobius"/>
    </source>
</evidence>
<dbReference type="STRING" id="203122.Sde_0680"/>
<dbReference type="EMBL" id="CP000282">
    <property type="protein sequence ID" value="ABD79942.1"/>
    <property type="molecule type" value="Genomic_DNA"/>
</dbReference>
<protein>
    <submittedName>
        <fullName evidence="2">Transcriptional regulator, XRE family</fullName>
    </submittedName>
</protein>
<sequence length="106" mass="12160">MTIPELTVYFLLAALAALIWQHTAIGRRAYGAAKQHAEKQGVVLLDQSVILKRVRLVKSRHSLFAIERHFQFEFSTIGDTRYRGSVVFNGPRLHKVELQPFKTEQL</sequence>
<dbReference type="HOGENOM" id="CLU_136199_0_1_6"/>
<keyword evidence="3" id="KW-1185">Reference proteome</keyword>
<keyword evidence="1" id="KW-0812">Transmembrane</keyword>
<dbReference type="Pfam" id="PF11743">
    <property type="entry name" value="DUF3301"/>
    <property type="match status" value="1"/>
</dbReference>
<dbReference type="AlphaFoldDB" id="Q21MY7"/>
<organism evidence="2 3">
    <name type="scientific">Saccharophagus degradans (strain 2-40 / ATCC 43961 / DSM 17024)</name>
    <dbReference type="NCBI Taxonomy" id="203122"/>
    <lineage>
        <taxon>Bacteria</taxon>
        <taxon>Pseudomonadati</taxon>
        <taxon>Pseudomonadota</taxon>
        <taxon>Gammaproteobacteria</taxon>
        <taxon>Cellvibrionales</taxon>
        <taxon>Cellvibrionaceae</taxon>
        <taxon>Saccharophagus</taxon>
    </lineage>
</organism>